<evidence type="ECO:0000313" key="2">
    <source>
        <dbReference type="EMBL" id="NWF46057.1"/>
    </source>
</evidence>
<gene>
    <name evidence="2" type="ORF">F3K02_12460</name>
</gene>
<protein>
    <submittedName>
        <fullName evidence="2">Uncharacterized protein</fullName>
    </submittedName>
</protein>
<reference evidence="2 3" key="1">
    <citation type="submission" date="2019-09" db="EMBL/GenBank/DDBJ databases">
        <title>Hydrogenophaga aromatica sp. nov., isolated from a para-xylene-degrading enrichment culture.</title>
        <authorList>
            <person name="Tancsics A."/>
            <person name="Banerjee S."/>
        </authorList>
    </citation>
    <scope>NUCLEOTIDE SEQUENCE [LARGE SCALE GENOMIC DNA]</scope>
    <source>
        <strain evidence="2 3">D2P1</strain>
    </source>
</reference>
<proteinExistence type="predicted"/>
<keyword evidence="3" id="KW-1185">Reference proteome</keyword>
<sequence>MDVAASLLIAHEGLDESQARAKAQQLLDGTAQPAQSPPLELDLAMLVKQLVQVVRLSHPDSALATRAMDFLQRHGLLGSPLREQLATAEMCENHRPSKLVDDFMEDVGLFARLYPPPGAVEQPTSSPDPDEPHQPVDGAPTLSRAEGAMAAAIDVLQAAGFAQDGATRTEVLRIPTKRSPVYGRSGGELVKLGGRMRFSQAGTSVKATVGKRTVAIYRMEGSGLGGVVGIATFDTSDLDRLKEVLQALG</sequence>
<feature type="region of interest" description="Disordered" evidence="1">
    <location>
        <begin position="114"/>
        <end position="141"/>
    </location>
</feature>
<dbReference type="AlphaFoldDB" id="A0A7Y8GWC5"/>
<organism evidence="2 3">
    <name type="scientific">Hydrogenophaga aromaticivorans</name>
    <dbReference type="NCBI Taxonomy" id="2610898"/>
    <lineage>
        <taxon>Bacteria</taxon>
        <taxon>Pseudomonadati</taxon>
        <taxon>Pseudomonadota</taxon>
        <taxon>Betaproteobacteria</taxon>
        <taxon>Burkholderiales</taxon>
        <taxon>Comamonadaceae</taxon>
        <taxon>Hydrogenophaga</taxon>
    </lineage>
</organism>
<accession>A0A7Y8GWC5</accession>
<dbReference type="EMBL" id="VYGV01000011">
    <property type="protein sequence ID" value="NWF46057.1"/>
    <property type="molecule type" value="Genomic_DNA"/>
</dbReference>
<comment type="caution">
    <text evidence="2">The sequence shown here is derived from an EMBL/GenBank/DDBJ whole genome shotgun (WGS) entry which is preliminary data.</text>
</comment>
<dbReference type="RefSeq" id="WP_177135965.1">
    <property type="nucleotide sequence ID" value="NZ_VYGV01000011.1"/>
</dbReference>
<name>A0A7Y8GWC5_9BURK</name>
<evidence type="ECO:0000313" key="3">
    <source>
        <dbReference type="Proteomes" id="UP000545507"/>
    </source>
</evidence>
<evidence type="ECO:0000256" key="1">
    <source>
        <dbReference type="SAM" id="MobiDB-lite"/>
    </source>
</evidence>
<dbReference type="Proteomes" id="UP000545507">
    <property type="component" value="Unassembled WGS sequence"/>
</dbReference>